<accession>A0A250F4W7</accession>
<dbReference type="RefSeq" id="WP_095901976.1">
    <property type="nucleotide sequence ID" value="NZ_CP022383.1"/>
</dbReference>
<dbReference type="Proteomes" id="UP000217334">
    <property type="component" value="Chromosome"/>
</dbReference>
<sequence length="290" mass="34044">MKKVFLALLATTVFVACSKSDDNGGSEEGVSAKHPKKIISTSPYLRVERIFELYDDARPKKESYTHYQADTVSYSSVTEYEYDGKQLVKKRYGDTEVSFFYNKGKLEREVSKSKYNSTPSTTEYQYDGNGRVIKKLTRYRQDNYEEVNYQYSEGNKIIASTERFVENKKIYSSRTYTLDANGNVVKQEYKDYRDYDVVITYEYDNKINPLFSPTFRDLYPDYFTMGVGKNNIIKQTEIRTNPKEPNKVSKVTFRTVYEYNGDYPVRNTYYSVPNEENKPEEKLSVTEYIY</sequence>
<evidence type="ECO:0000313" key="2">
    <source>
        <dbReference type="Proteomes" id="UP000217334"/>
    </source>
</evidence>
<dbReference type="AlphaFoldDB" id="A0A250F4W7"/>
<reference evidence="2" key="1">
    <citation type="submission" date="2017-06" db="EMBL/GenBank/DDBJ databases">
        <title>Capnocytophaga spp. assemblies.</title>
        <authorList>
            <person name="Gulvik C.A."/>
        </authorList>
    </citation>
    <scope>NUCLEOTIDE SEQUENCE [LARGE SCALE GENOMIC DNA]</scope>
    <source>
        <strain evidence="2">H4486</strain>
    </source>
</reference>
<dbReference type="EMBL" id="CP022383">
    <property type="protein sequence ID" value="ATA80199.1"/>
    <property type="molecule type" value="Genomic_DNA"/>
</dbReference>
<dbReference type="PROSITE" id="PS51257">
    <property type="entry name" value="PROKAR_LIPOPROTEIN"/>
    <property type="match status" value="1"/>
</dbReference>
<protein>
    <submittedName>
        <fullName evidence="1">Peptidoglycan-binding LysM</fullName>
    </submittedName>
</protein>
<evidence type="ECO:0000313" key="1">
    <source>
        <dbReference type="EMBL" id="ATA80199.1"/>
    </source>
</evidence>
<name>A0A250F4W7_CAPSP</name>
<dbReference type="Gene3D" id="2.180.10.10">
    <property type="entry name" value="RHS repeat-associated core"/>
    <property type="match status" value="1"/>
</dbReference>
<organism evidence="1 2">
    <name type="scientific">Capnocytophaga sputigena</name>
    <dbReference type="NCBI Taxonomy" id="1019"/>
    <lineage>
        <taxon>Bacteria</taxon>
        <taxon>Pseudomonadati</taxon>
        <taxon>Bacteroidota</taxon>
        <taxon>Flavobacteriia</taxon>
        <taxon>Flavobacteriales</taxon>
        <taxon>Flavobacteriaceae</taxon>
        <taxon>Capnocytophaga</taxon>
    </lineage>
</organism>
<proteinExistence type="predicted"/>
<gene>
    <name evidence="1" type="ORF">CGC59_11160</name>
</gene>